<evidence type="ECO:0000313" key="2">
    <source>
        <dbReference type="EMBL" id="ATW25629.1"/>
    </source>
</evidence>
<dbReference type="KEGG" id="fwa:DCMF_13435"/>
<feature type="compositionally biased region" description="Polar residues" evidence="1">
    <location>
        <begin position="51"/>
        <end position="71"/>
    </location>
</feature>
<evidence type="ECO:0000256" key="1">
    <source>
        <dbReference type="SAM" id="MobiDB-lite"/>
    </source>
</evidence>
<proteinExistence type="predicted"/>
<evidence type="ECO:0000313" key="3">
    <source>
        <dbReference type="Proteomes" id="UP000323521"/>
    </source>
</evidence>
<gene>
    <name evidence="2" type="ORF">DCMF_13435</name>
</gene>
<feature type="compositionally biased region" description="Low complexity" evidence="1">
    <location>
        <begin position="153"/>
        <end position="171"/>
    </location>
</feature>
<dbReference type="EMBL" id="CP017634">
    <property type="protein sequence ID" value="ATW25629.1"/>
    <property type="molecule type" value="Genomic_DNA"/>
</dbReference>
<sequence length="368" mass="41608">MEVKNNKRKVIGIVAGLLLICGIGLAVGILNRAEPVEDSLADTQNEVMTSQEENVANTQLPETTPETVSNTAKEEPKIDPTLTGDSILSSGLSLREAWAFYNEAKKNNEELGLSAEETNEFLNNMLFDLGTTLAQLEYCNNAGMFNEQQQVAQTPVPSKPTQQQPPKTSEPNTSNLPDGVLERSVGYFGDENGNYMHEYVYTKAGSTVNTYKMDSKGEYTILLKTEFSLYASYDSYEDIPDDSKDLFIGFTDGTWMRKDVNIYEFSEQIPSDKVAKYEKDSKDGYWHYNADLYASYEDIPDYEKKSGYPMQDGRWKVVGMYSLPSKSSFSKSAESVYSTYDDIPSFLRHAYDQHEDGKWYKNSYWQGH</sequence>
<feature type="region of interest" description="Disordered" evidence="1">
    <location>
        <begin position="150"/>
        <end position="180"/>
    </location>
</feature>
<reference evidence="2 3" key="1">
    <citation type="submission" date="2016-10" db="EMBL/GenBank/DDBJ databases">
        <title>Complete Genome Sequence of Peptococcaceae strain DCMF.</title>
        <authorList>
            <person name="Edwards R.J."/>
            <person name="Holland S.I."/>
            <person name="Deshpande N.P."/>
            <person name="Wong Y.K."/>
            <person name="Ertan H."/>
            <person name="Manefield M."/>
            <person name="Russell T.L."/>
            <person name="Lee M.J."/>
        </authorList>
    </citation>
    <scope>NUCLEOTIDE SEQUENCE [LARGE SCALE GENOMIC DNA]</scope>
    <source>
        <strain evidence="2 3">DCMF</strain>
    </source>
</reference>
<feature type="region of interest" description="Disordered" evidence="1">
    <location>
        <begin position="51"/>
        <end position="84"/>
    </location>
</feature>
<keyword evidence="3" id="KW-1185">Reference proteome</keyword>
<dbReference type="AlphaFoldDB" id="A0A3G1KT51"/>
<protein>
    <submittedName>
        <fullName evidence="2">Uncharacterized protein</fullName>
    </submittedName>
</protein>
<name>A0A3G1KT51_FORW1</name>
<organism evidence="2 3">
    <name type="scientific">Formimonas warabiya</name>
    <dbReference type="NCBI Taxonomy" id="1761012"/>
    <lineage>
        <taxon>Bacteria</taxon>
        <taxon>Bacillati</taxon>
        <taxon>Bacillota</taxon>
        <taxon>Clostridia</taxon>
        <taxon>Eubacteriales</taxon>
        <taxon>Peptococcaceae</taxon>
        <taxon>Candidatus Formimonas</taxon>
    </lineage>
</organism>
<dbReference type="RefSeq" id="WP_148134886.1">
    <property type="nucleotide sequence ID" value="NZ_CP017634.1"/>
</dbReference>
<dbReference type="Proteomes" id="UP000323521">
    <property type="component" value="Chromosome"/>
</dbReference>
<accession>A0A3G1KT51</accession>